<dbReference type="PANTHER" id="PTHR31272:SF9">
    <property type="entry name" value="BLL1027 PROTEIN"/>
    <property type="match status" value="1"/>
</dbReference>
<feature type="transmembrane region" description="Helical" evidence="1">
    <location>
        <begin position="122"/>
        <end position="144"/>
    </location>
</feature>
<feature type="transmembrane region" description="Helical" evidence="1">
    <location>
        <begin position="49"/>
        <end position="74"/>
    </location>
</feature>
<sequence>MTGVGSSVAFAVGAGVATFFAPCAYALLPGYVGYYVAATGDERPSNAGVVARGLAATVGVMAVFAVGIAITVAVGQSLGAILPTVEAVVGVALIVLGIIVLSRGSLPLHVALPRRRSSVLGFVVFGAVYAIAATACVFPLFLAIVLQSLSFAPGEAFLVVGSYAGAFATLMLAATVTTAMGHRLAAGRVAGGVERFVRLSGILIALAGAGQLYVAFG</sequence>
<keyword evidence="1" id="KW-0472">Membrane</keyword>
<protein>
    <submittedName>
        <fullName evidence="2">Cytochrome c-type biogenesis protein</fullName>
    </submittedName>
</protein>
<dbReference type="Proteomes" id="UP000198397">
    <property type="component" value="Unassembled WGS sequence"/>
</dbReference>
<name>A0A238VCS1_HALVU</name>
<organism evidence="2 3">
    <name type="scientific">Halorubrum vacuolatum</name>
    <name type="common">Natronobacterium vacuolatum</name>
    <dbReference type="NCBI Taxonomy" id="63740"/>
    <lineage>
        <taxon>Archaea</taxon>
        <taxon>Methanobacteriati</taxon>
        <taxon>Methanobacteriota</taxon>
        <taxon>Stenosarchaea group</taxon>
        <taxon>Halobacteria</taxon>
        <taxon>Halobacteriales</taxon>
        <taxon>Haloferacaceae</taxon>
        <taxon>Halorubrum</taxon>
    </lineage>
</organism>
<feature type="transmembrane region" description="Helical" evidence="1">
    <location>
        <begin position="6"/>
        <end position="28"/>
    </location>
</feature>
<dbReference type="OrthoDB" id="205803at2157"/>
<keyword evidence="1" id="KW-0812">Transmembrane</keyword>
<accession>A0A238VCS1</accession>
<dbReference type="PANTHER" id="PTHR31272">
    <property type="entry name" value="CYTOCHROME C-TYPE BIOGENESIS PROTEIN HI_1454-RELATED"/>
    <property type="match status" value="1"/>
</dbReference>
<keyword evidence="1" id="KW-1133">Transmembrane helix</keyword>
<evidence type="ECO:0000256" key="1">
    <source>
        <dbReference type="SAM" id="Phobius"/>
    </source>
</evidence>
<feature type="transmembrane region" description="Helical" evidence="1">
    <location>
        <begin position="80"/>
        <end position="101"/>
    </location>
</feature>
<proteinExistence type="predicted"/>
<dbReference type="InterPro" id="IPR051790">
    <property type="entry name" value="Cytochrome_c-biogenesis_DsbD"/>
</dbReference>
<gene>
    <name evidence="2" type="ORF">SAMN06264855_102281</name>
</gene>
<evidence type="ECO:0000313" key="3">
    <source>
        <dbReference type="Proteomes" id="UP000198397"/>
    </source>
</evidence>
<evidence type="ECO:0000313" key="2">
    <source>
        <dbReference type="EMBL" id="SNR32200.1"/>
    </source>
</evidence>
<keyword evidence="3" id="KW-1185">Reference proteome</keyword>
<dbReference type="EMBL" id="FZNQ01000002">
    <property type="protein sequence ID" value="SNR32200.1"/>
    <property type="molecule type" value="Genomic_DNA"/>
</dbReference>
<feature type="transmembrane region" description="Helical" evidence="1">
    <location>
        <begin position="196"/>
        <end position="216"/>
    </location>
</feature>
<dbReference type="AlphaFoldDB" id="A0A238VCS1"/>
<dbReference type="RefSeq" id="WP_089383726.1">
    <property type="nucleotide sequence ID" value="NZ_FZNQ01000002.1"/>
</dbReference>
<feature type="transmembrane region" description="Helical" evidence="1">
    <location>
        <begin position="156"/>
        <end position="176"/>
    </location>
</feature>
<reference evidence="2 3" key="1">
    <citation type="submission" date="2017-06" db="EMBL/GenBank/DDBJ databases">
        <authorList>
            <person name="Kim H.J."/>
            <person name="Triplett B.A."/>
        </authorList>
    </citation>
    <scope>NUCLEOTIDE SEQUENCE [LARGE SCALE GENOMIC DNA]</scope>
    <source>
        <strain evidence="2 3">DSM 8800</strain>
    </source>
</reference>